<dbReference type="PANTHER" id="PTHR46889">
    <property type="entry name" value="TRANSPOSASE INSF FOR INSERTION SEQUENCE IS3B-RELATED"/>
    <property type="match status" value="1"/>
</dbReference>
<dbReference type="NCBIfam" id="NF033516">
    <property type="entry name" value="transpos_IS3"/>
    <property type="match status" value="1"/>
</dbReference>
<dbReference type="InterPro" id="IPR001584">
    <property type="entry name" value="Integrase_cat-core"/>
</dbReference>
<dbReference type="RefSeq" id="WP_381480935.1">
    <property type="nucleotide sequence ID" value="NZ_JBHTLT010000052.1"/>
</dbReference>
<dbReference type="InterPro" id="IPR036397">
    <property type="entry name" value="RNaseH_sf"/>
</dbReference>
<dbReference type="Proteomes" id="UP001597231">
    <property type="component" value="Unassembled WGS sequence"/>
</dbReference>
<sequence length="149" mass="17492">RRVIGWYMSDRMTKELVITALKRAIGRQAPSEDLIHHSDRGSQYASHDYQNILRGYRITTSMSRKGNCYDNACIESFHSIIKRELIYLETYKTRQQAKDSIVEYIECFYNKNRIHSTNDYLSPIDKEKAYYQCLSVDVEGKPLDHVVSE</sequence>
<dbReference type="InterPro" id="IPR048020">
    <property type="entry name" value="Transpos_IS3"/>
</dbReference>
<accession>A0ABW3TY75</accession>
<dbReference type="InterPro" id="IPR012337">
    <property type="entry name" value="RNaseH-like_sf"/>
</dbReference>
<dbReference type="Pfam" id="PF13333">
    <property type="entry name" value="rve_2"/>
    <property type="match status" value="1"/>
</dbReference>
<evidence type="ECO:0000259" key="1">
    <source>
        <dbReference type="PROSITE" id="PS50994"/>
    </source>
</evidence>
<dbReference type="Gene3D" id="3.30.420.10">
    <property type="entry name" value="Ribonuclease H-like superfamily/Ribonuclease H"/>
    <property type="match status" value="1"/>
</dbReference>
<keyword evidence="3" id="KW-1185">Reference proteome</keyword>
<dbReference type="Pfam" id="PF00665">
    <property type="entry name" value="rve"/>
    <property type="match status" value="1"/>
</dbReference>
<dbReference type="PROSITE" id="PS50994">
    <property type="entry name" value="INTEGRASE"/>
    <property type="match status" value="1"/>
</dbReference>
<organism evidence="2 3">
    <name type="scientific">Sporosarcina contaminans</name>
    <dbReference type="NCBI Taxonomy" id="633403"/>
    <lineage>
        <taxon>Bacteria</taxon>
        <taxon>Bacillati</taxon>
        <taxon>Bacillota</taxon>
        <taxon>Bacilli</taxon>
        <taxon>Bacillales</taxon>
        <taxon>Caryophanaceae</taxon>
        <taxon>Sporosarcina</taxon>
    </lineage>
</organism>
<dbReference type="InterPro" id="IPR050900">
    <property type="entry name" value="Transposase_IS3/IS150/IS904"/>
</dbReference>
<feature type="non-terminal residue" evidence="2">
    <location>
        <position position="1"/>
    </location>
</feature>
<feature type="domain" description="Integrase catalytic" evidence="1">
    <location>
        <begin position="1"/>
        <end position="131"/>
    </location>
</feature>
<protein>
    <submittedName>
        <fullName evidence="2">IS3 family transposase</fullName>
    </submittedName>
</protein>
<gene>
    <name evidence="2" type="ORF">ACFQ38_11300</name>
</gene>
<reference evidence="3" key="1">
    <citation type="journal article" date="2019" name="Int. J. Syst. Evol. Microbiol.">
        <title>The Global Catalogue of Microorganisms (GCM) 10K type strain sequencing project: providing services to taxonomists for standard genome sequencing and annotation.</title>
        <authorList>
            <consortium name="The Broad Institute Genomics Platform"/>
            <consortium name="The Broad Institute Genome Sequencing Center for Infectious Disease"/>
            <person name="Wu L."/>
            <person name="Ma J."/>
        </authorList>
    </citation>
    <scope>NUCLEOTIDE SEQUENCE [LARGE SCALE GENOMIC DNA]</scope>
    <source>
        <strain evidence="3">CCUG 53915</strain>
    </source>
</reference>
<dbReference type="PANTHER" id="PTHR46889:SF4">
    <property type="entry name" value="TRANSPOSASE INSO FOR INSERTION SEQUENCE ELEMENT IS911B-RELATED"/>
    <property type="match status" value="1"/>
</dbReference>
<evidence type="ECO:0000313" key="2">
    <source>
        <dbReference type="EMBL" id="MFD1205685.1"/>
    </source>
</evidence>
<dbReference type="SUPFAM" id="SSF53098">
    <property type="entry name" value="Ribonuclease H-like"/>
    <property type="match status" value="1"/>
</dbReference>
<dbReference type="EMBL" id="JBHTLT010000052">
    <property type="protein sequence ID" value="MFD1205685.1"/>
    <property type="molecule type" value="Genomic_DNA"/>
</dbReference>
<evidence type="ECO:0000313" key="3">
    <source>
        <dbReference type="Proteomes" id="UP001597231"/>
    </source>
</evidence>
<proteinExistence type="predicted"/>
<name>A0ABW3TY75_9BACL</name>
<comment type="caution">
    <text evidence="2">The sequence shown here is derived from an EMBL/GenBank/DDBJ whole genome shotgun (WGS) entry which is preliminary data.</text>
</comment>